<sequence length="501" mass="53955">MAESANLASELFPPEGAIPTDSALAADNVLSLSKSSSDVVKDRFQSEELRKSASEAACLQKDLKNGDQVQEPEKTGPHPTECAVEHATARNAAHAAEVLISARGETQPKEDHINHEKSLPCGGMLQASKESAPSSQRDLSRQTLTPARLPVQRSHSDSIPMFKEDNIPPHCETSRSCHCRKDQEVPTQPLPALVCKQAMPLQQSNTVMTFCRGGSSSSGNPTQQTQQGCIQICPSGSSNAQAEVGGEKRHQKFEEAACCGSFVHQGMLKDTFAAYCHPQPIPAPAQLLPRLEGTEGDCRSQMTSPGMLALPRLVSSVSETGLDAKKLLSCCSLDCNWPALLRPSGSQTHLAEERRSTREAGTMTSHRELRDVGVQAGKDLEEPPPHVFPEVCLVEDRVNGNDKGTAGSRKSPVREVKWDSEGMTWEVYGASVDPQELGLAIQRHLEIQIKETASRAAKLSRENTTTSRNSGGAGRRRGKKGGLMASLRNPGCCVRSSTAVD</sequence>
<gene>
    <name evidence="5" type="primary">LOC115810466</name>
</gene>
<feature type="compositionally biased region" description="Polar residues" evidence="2">
    <location>
        <begin position="128"/>
        <end position="145"/>
    </location>
</feature>
<feature type="region of interest" description="Disordered" evidence="2">
    <location>
        <begin position="61"/>
        <end position="80"/>
    </location>
</feature>
<feature type="compositionally biased region" description="Basic and acidic residues" evidence="2">
    <location>
        <begin position="106"/>
        <end position="118"/>
    </location>
</feature>
<evidence type="ECO:0000313" key="5">
    <source>
        <dbReference type="RefSeq" id="XP_030628257.1"/>
    </source>
</evidence>
<dbReference type="GeneID" id="115810466"/>
<dbReference type="Proteomes" id="UP000504632">
    <property type="component" value="Chromosome 4"/>
</dbReference>
<evidence type="ECO:0000256" key="1">
    <source>
        <dbReference type="ARBA" id="ARBA00002358"/>
    </source>
</evidence>
<feature type="region of interest" description="Disordered" evidence="2">
    <location>
        <begin position="346"/>
        <end position="368"/>
    </location>
</feature>
<dbReference type="InterPro" id="IPR026646">
    <property type="entry name" value="GPRIN2-like/GPRIN3"/>
</dbReference>
<feature type="region of interest" description="Disordered" evidence="2">
    <location>
        <begin position="456"/>
        <end position="490"/>
    </location>
</feature>
<evidence type="ECO:0000256" key="2">
    <source>
        <dbReference type="SAM" id="MobiDB-lite"/>
    </source>
</evidence>
<feature type="compositionally biased region" description="Basic and acidic residues" evidence="2">
    <location>
        <begin position="61"/>
        <end position="76"/>
    </location>
</feature>
<dbReference type="OrthoDB" id="10049175at2759"/>
<evidence type="ECO:0000313" key="4">
    <source>
        <dbReference type="Proteomes" id="UP000504632"/>
    </source>
</evidence>
<dbReference type="PANTHER" id="PTHR15718">
    <property type="entry name" value="G PROTEIN-REGULATED INDUCER OF NEURITE OUTGROWTH C-TERMINAL DOMAIN-CONTAINING PROTEIN"/>
    <property type="match status" value="1"/>
</dbReference>
<proteinExistence type="predicted"/>
<comment type="function">
    <text evidence="1">May be involved in neurite outgrowth.</text>
</comment>
<evidence type="ECO:0000259" key="3">
    <source>
        <dbReference type="Pfam" id="PF15235"/>
    </source>
</evidence>
<feature type="domain" description="G protein-regulated inducer of neurite outgrowth C-terminal" evidence="3">
    <location>
        <begin position="402"/>
        <end position="498"/>
    </location>
</feature>
<accession>A0A6J2V8T1</accession>
<protein>
    <submittedName>
        <fullName evidence="5">Uncharacterized protein LOC115810466</fullName>
    </submittedName>
</protein>
<dbReference type="InterPro" id="IPR032745">
    <property type="entry name" value="GRIN_C"/>
</dbReference>
<dbReference type="AlphaFoldDB" id="A0A6J2V8T1"/>
<dbReference type="Pfam" id="PF15235">
    <property type="entry name" value="GRIN_C"/>
    <property type="match status" value="1"/>
</dbReference>
<organism evidence="4 5">
    <name type="scientific">Chanos chanos</name>
    <name type="common">Milkfish</name>
    <name type="synonym">Mugil chanos</name>
    <dbReference type="NCBI Taxonomy" id="29144"/>
    <lineage>
        <taxon>Eukaryota</taxon>
        <taxon>Metazoa</taxon>
        <taxon>Chordata</taxon>
        <taxon>Craniata</taxon>
        <taxon>Vertebrata</taxon>
        <taxon>Euteleostomi</taxon>
        <taxon>Actinopterygii</taxon>
        <taxon>Neopterygii</taxon>
        <taxon>Teleostei</taxon>
        <taxon>Ostariophysi</taxon>
        <taxon>Gonorynchiformes</taxon>
        <taxon>Chanidae</taxon>
        <taxon>Chanos</taxon>
    </lineage>
</organism>
<dbReference type="RefSeq" id="XP_030628257.1">
    <property type="nucleotide sequence ID" value="XM_030772397.1"/>
</dbReference>
<reference evidence="5" key="1">
    <citation type="submission" date="2025-08" db="UniProtKB">
        <authorList>
            <consortium name="RefSeq"/>
        </authorList>
    </citation>
    <scope>IDENTIFICATION</scope>
</reference>
<name>A0A6J2V8T1_CHACN</name>
<dbReference type="GO" id="GO:0031175">
    <property type="term" value="P:neuron projection development"/>
    <property type="evidence" value="ECO:0007669"/>
    <property type="project" value="TreeGrafter"/>
</dbReference>
<dbReference type="InParanoid" id="A0A6J2V8T1"/>
<dbReference type="GO" id="GO:0005886">
    <property type="term" value="C:plasma membrane"/>
    <property type="evidence" value="ECO:0007669"/>
    <property type="project" value="TreeGrafter"/>
</dbReference>
<dbReference type="PANTHER" id="PTHR15718:SF5">
    <property type="entry name" value="G PROTEIN-REGULATED INDUCER OF NEURITE OUTGROWTH 2"/>
    <property type="match status" value="1"/>
</dbReference>
<keyword evidence="4" id="KW-1185">Reference proteome</keyword>
<feature type="region of interest" description="Disordered" evidence="2">
    <location>
        <begin position="104"/>
        <end position="167"/>
    </location>
</feature>